<dbReference type="Proteomes" id="UP001589532">
    <property type="component" value="Unassembled WGS sequence"/>
</dbReference>
<dbReference type="InterPro" id="IPR011010">
    <property type="entry name" value="DNA_brk_join_enz"/>
</dbReference>
<organism evidence="2 3">
    <name type="scientific">Nonomuraea helvata</name>
    <dbReference type="NCBI Taxonomy" id="37484"/>
    <lineage>
        <taxon>Bacteria</taxon>
        <taxon>Bacillati</taxon>
        <taxon>Actinomycetota</taxon>
        <taxon>Actinomycetes</taxon>
        <taxon>Streptosporangiales</taxon>
        <taxon>Streptosporangiaceae</taxon>
        <taxon>Nonomuraea</taxon>
    </lineage>
</organism>
<keyword evidence="3" id="KW-1185">Reference proteome</keyword>
<dbReference type="EMBL" id="JBHMBW010000021">
    <property type="protein sequence ID" value="MFB9626217.1"/>
    <property type="molecule type" value="Genomic_DNA"/>
</dbReference>
<reference evidence="2 3" key="1">
    <citation type="submission" date="2024-09" db="EMBL/GenBank/DDBJ databases">
        <authorList>
            <person name="Sun Q."/>
            <person name="Mori K."/>
        </authorList>
    </citation>
    <scope>NUCLEOTIDE SEQUENCE [LARGE SCALE GENOMIC DNA]</scope>
    <source>
        <strain evidence="2 3">JCM 3143</strain>
    </source>
</reference>
<dbReference type="SUPFAM" id="SSF56349">
    <property type="entry name" value="DNA breaking-rejoining enzymes"/>
    <property type="match status" value="1"/>
</dbReference>
<dbReference type="RefSeq" id="WP_378520875.1">
    <property type="nucleotide sequence ID" value="NZ_BAAAXV010000012.1"/>
</dbReference>
<dbReference type="InterPro" id="IPR013762">
    <property type="entry name" value="Integrase-like_cat_sf"/>
</dbReference>
<proteinExistence type="predicted"/>
<evidence type="ECO:0000313" key="3">
    <source>
        <dbReference type="Proteomes" id="UP001589532"/>
    </source>
</evidence>
<evidence type="ECO:0008006" key="4">
    <source>
        <dbReference type="Google" id="ProtNLM"/>
    </source>
</evidence>
<comment type="caution">
    <text evidence="2">The sequence shown here is derived from an EMBL/GenBank/DDBJ whole genome shotgun (WGS) entry which is preliminary data.</text>
</comment>
<dbReference type="Gene3D" id="1.10.443.10">
    <property type="entry name" value="Intergrase catalytic core"/>
    <property type="match status" value="1"/>
</dbReference>
<gene>
    <name evidence="2" type="ORF">ACFFSA_24300</name>
</gene>
<evidence type="ECO:0000256" key="1">
    <source>
        <dbReference type="ARBA" id="ARBA00023172"/>
    </source>
</evidence>
<name>A0ABV5S3G2_9ACTN</name>
<accession>A0ABV5S3G2</accession>
<evidence type="ECO:0000313" key="2">
    <source>
        <dbReference type="EMBL" id="MFB9626217.1"/>
    </source>
</evidence>
<protein>
    <recommendedName>
        <fullName evidence="4">Tyr recombinase domain-containing protein</fullName>
    </recommendedName>
</protein>
<sequence>MAEVVGLDLADVRLSARKGELRICGKGRDSGKIRHLPVHSDLRQALQDWLHARADWNGAGTTAVFLNHRGGRIGGRSAADRTHESREGCRAEAPDRWAMHMERPVHGDMQAGDGLAFRATGRAGNVYRRCDASVGWSATGSAHEHHTRSGGGSHAGGLLPVCRHSRCQGRHSELG</sequence>
<keyword evidence="1" id="KW-0233">DNA recombination</keyword>